<dbReference type="GeneID" id="36580122"/>
<gene>
    <name evidence="2" type="ORF">K444DRAFT_342783</name>
</gene>
<name>A0A2J6THG2_9HELO</name>
<keyword evidence="1" id="KW-1133">Transmembrane helix</keyword>
<dbReference type="Proteomes" id="UP000235371">
    <property type="component" value="Unassembled WGS sequence"/>
</dbReference>
<keyword evidence="1" id="KW-0812">Transmembrane</keyword>
<feature type="transmembrane region" description="Helical" evidence="1">
    <location>
        <begin position="84"/>
        <end position="103"/>
    </location>
</feature>
<organism evidence="2 3">
    <name type="scientific">Hyaloscypha bicolor E</name>
    <dbReference type="NCBI Taxonomy" id="1095630"/>
    <lineage>
        <taxon>Eukaryota</taxon>
        <taxon>Fungi</taxon>
        <taxon>Dikarya</taxon>
        <taxon>Ascomycota</taxon>
        <taxon>Pezizomycotina</taxon>
        <taxon>Leotiomycetes</taxon>
        <taxon>Helotiales</taxon>
        <taxon>Hyaloscyphaceae</taxon>
        <taxon>Hyaloscypha</taxon>
        <taxon>Hyaloscypha bicolor</taxon>
    </lineage>
</organism>
<dbReference type="InParanoid" id="A0A2J6THG2"/>
<protein>
    <submittedName>
        <fullName evidence="2">Uncharacterized protein</fullName>
    </submittedName>
</protein>
<proteinExistence type="predicted"/>
<dbReference type="AlphaFoldDB" id="A0A2J6THG2"/>
<keyword evidence="3" id="KW-1185">Reference proteome</keyword>
<dbReference type="EMBL" id="KZ613783">
    <property type="protein sequence ID" value="PMD62472.1"/>
    <property type="molecule type" value="Genomic_DNA"/>
</dbReference>
<dbReference type="RefSeq" id="XP_024739376.1">
    <property type="nucleotide sequence ID" value="XM_024872040.1"/>
</dbReference>
<evidence type="ECO:0000313" key="2">
    <source>
        <dbReference type="EMBL" id="PMD62472.1"/>
    </source>
</evidence>
<sequence length="140" mass="15887">MPSLRVIDSSTGRAGDRIASALMPSPFTITDSYSNWGFGERKGKRTTLRPVMYLSRTVEGDSWSYFTTSYWTTNVKTMFLSPELLILVIMNLLALIWAACAGYENGIEEGLRQAKAAFDRQQDISKEAVKIRRKIDLLRR</sequence>
<keyword evidence="1" id="KW-0472">Membrane</keyword>
<accession>A0A2J6THG2</accession>
<evidence type="ECO:0000313" key="3">
    <source>
        <dbReference type="Proteomes" id="UP000235371"/>
    </source>
</evidence>
<reference evidence="2 3" key="1">
    <citation type="submission" date="2016-04" db="EMBL/GenBank/DDBJ databases">
        <title>A degradative enzymes factory behind the ericoid mycorrhizal symbiosis.</title>
        <authorList>
            <consortium name="DOE Joint Genome Institute"/>
            <person name="Martino E."/>
            <person name="Morin E."/>
            <person name="Grelet G."/>
            <person name="Kuo A."/>
            <person name="Kohler A."/>
            <person name="Daghino S."/>
            <person name="Barry K."/>
            <person name="Choi C."/>
            <person name="Cichocki N."/>
            <person name="Clum A."/>
            <person name="Copeland A."/>
            <person name="Hainaut M."/>
            <person name="Haridas S."/>
            <person name="Labutti K."/>
            <person name="Lindquist E."/>
            <person name="Lipzen A."/>
            <person name="Khouja H.-R."/>
            <person name="Murat C."/>
            <person name="Ohm R."/>
            <person name="Olson A."/>
            <person name="Spatafora J."/>
            <person name="Veneault-Fourrey C."/>
            <person name="Henrissat B."/>
            <person name="Grigoriev I."/>
            <person name="Martin F."/>
            <person name="Perotto S."/>
        </authorList>
    </citation>
    <scope>NUCLEOTIDE SEQUENCE [LARGE SCALE GENOMIC DNA]</scope>
    <source>
        <strain evidence="2 3">E</strain>
    </source>
</reference>
<evidence type="ECO:0000256" key="1">
    <source>
        <dbReference type="SAM" id="Phobius"/>
    </source>
</evidence>